<dbReference type="Proteomes" id="UP000001542">
    <property type="component" value="Unassembled WGS sequence"/>
</dbReference>
<dbReference type="InParanoid" id="A2FM77"/>
<gene>
    <name evidence="3" type="ORF">TVAG_024190</name>
</gene>
<evidence type="ECO:0000256" key="2">
    <source>
        <dbReference type="SAM" id="Phobius"/>
    </source>
</evidence>
<evidence type="ECO:0000313" key="3">
    <source>
        <dbReference type="EMBL" id="EAX93975.1"/>
    </source>
</evidence>
<protein>
    <recommendedName>
        <fullName evidence="5">Bap-like</fullName>
    </recommendedName>
</protein>
<reference evidence="3" key="1">
    <citation type="submission" date="2006-10" db="EMBL/GenBank/DDBJ databases">
        <authorList>
            <person name="Amadeo P."/>
            <person name="Zhao Q."/>
            <person name="Wortman J."/>
            <person name="Fraser-Liggett C."/>
            <person name="Carlton J."/>
        </authorList>
    </citation>
    <scope>NUCLEOTIDE SEQUENCE</scope>
    <source>
        <strain evidence="3">G3</strain>
    </source>
</reference>
<evidence type="ECO:0008006" key="5">
    <source>
        <dbReference type="Google" id="ProtNLM"/>
    </source>
</evidence>
<dbReference type="EMBL" id="DS113882">
    <property type="protein sequence ID" value="EAX93975.1"/>
    <property type="molecule type" value="Genomic_DNA"/>
</dbReference>
<dbReference type="AlphaFoldDB" id="A2FM77"/>
<feature type="region of interest" description="Disordered" evidence="1">
    <location>
        <begin position="362"/>
        <end position="387"/>
    </location>
</feature>
<evidence type="ECO:0000256" key="1">
    <source>
        <dbReference type="SAM" id="MobiDB-lite"/>
    </source>
</evidence>
<dbReference type="VEuPathDB" id="TrichDB:TVAGG3_0716730"/>
<name>A2FM77_TRIV3</name>
<dbReference type="KEGG" id="tva:4751707"/>
<sequence>MTNLEKVKIEDYTANGQEINVNANIPVPSTVTYESGEKQLSIYVIDELSIKSNIETFSFTVKNKPELLNFELNPNNVISSQDVHIEGDINDLDKTKKVFAYCKFDVDSEKQKIAEFVSDTTAHKINFDAKVPTYDSIGKKSFKVWATDVENADAPDDAKTIEFEVITKPTVEFEETAKRIYSASDVMEIKGNVKATTEVTLHFYIDGILHEGSIESVKQGTLFQGFKITDKIGFGKHKIFVTVVDKNGIESDPSAEYEFQVNNGPELYDVARTPDKIKVGEEITITGYVEDVDSGDEITIIVMIGILEGRKTTIKSEGKRKEFNIIIKTSKENGLGWKLISVSAIDKNGKKSSVKELSVQIEDNSIESNTENDKEKDKTPEPNDNSKTKKIVIPVGISLGAILVIVIVIVIVLVVIKKKKNSNSDIVSDNEAYMNNNP</sequence>
<keyword evidence="2" id="KW-1133">Transmembrane helix</keyword>
<evidence type="ECO:0000313" key="4">
    <source>
        <dbReference type="Proteomes" id="UP000001542"/>
    </source>
</evidence>
<keyword evidence="4" id="KW-1185">Reference proteome</keyword>
<proteinExistence type="predicted"/>
<reference evidence="3" key="2">
    <citation type="journal article" date="2007" name="Science">
        <title>Draft genome sequence of the sexually transmitted pathogen Trichomonas vaginalis.</title>
        <authorList>
            <person name="Carlton J.M."/>
            <person name="Hirt R.P."/>
            <person name="Silva J.C."/>
            <person name="Delcher A.L."/>
            <person name="Schatz M."/>
            <person name="Zhao Q."/>
            <person name="Wortman J.R."/>
            <person name="Bidwell S.L."/>
            <person name="Alsmark U.C.M."/>
            <person name="Besteiro S."/>
            <person name="Sicheritz-Ponten T."/>
            <person name="Noel C.J."/>
            <person name="Dacks J.B."/>
            <person name="Foster P.G."/>
            <person name="Simillion C."/>
            <person name="Van de Peer Y."/>
            <person name="Miranda-Saavedra D."/>
            <person name="Barton G.J."/>
            <person name="Westrop G.D."/>
            <person name="Mueller S."/>
            <person name="Dessi D."/>
            <person name="Fiori P.L."/>
            <person name="Ren Q."/>
            <person name="Paulsen I."/>
            <person name="Zhang H."/>
            <person name="Bastida-Corcuera F.D."/>
            <person name="Simoes-Barbosa A."/>
            <person name="Brown M.T."/>
            <person name="Hayes R.D."/>
            <person name="Mukherjee M."/>
            <person name="Okumura C.Y."/>
            <person name="Schneider R."/>
            <person name="Smith A.J."/>
            <person name="Vanacova S."/>
            <person name="Villalvazo M."/>
            <person name="Haas B.J."/>
            <person name="Pertea M."/>
            <person name="Feldblyum T.V."/>
            <person name="Utterback T.R."/>
            <person name="Shu C.L."/>
            <person name="Osoegawa K."/>
            <person name="de Jong P.J."/>
            <person name="Hrdy I."/>
            <person name="Horvathova L."/>
            <person name="Zubacova Z."/>
            <person name="Dolezal P."/>
            <person name="Malik S.B."/>
            <person name="Logsdon J.M. Jr."/>
            <person name="Henze K."/>
            <person name="Gupta A."/>
            <person name="Wang C.C."/>
            <person name="Dunne R.L."/>
            <person name="Upcroft J.A."/>
            <person name="Upcroft P."/>
            <person name="White O."/>
            <person name="Salzberg S.L."/>
            <person name="Tang P."/>
            <person name="Chiu C.-H."/>
            <person name="Lee Y.-S."/>
            <person name="Embley T.M."/>
            <person name="Coombs G.H."/>
            <person name="Mottram J.C."/>
            <person name="Tachezy J."/>
            <person name="Fraser-Liggett C.M."/>
            <person name="Johnson P.J."/>
        </authorList>
    </citation>
    <scope>NUCLEOTIDE SEQUENCE [LARGE SCALE GENOMIC DNA]</scope>
    <source>
        <strain evidence="3">G3</strain>
    </source>
</reference>
<keyword evidence="2" id="KW-0472">Membrane</keyword>
<dbReference type="VEuPathDB" id="TrichDB:TVAG_024190"/>
<accession>A2FM77</accession>
<feature type="transmembrane region" description="Helical" evidence="2">
    <location>
        <begin position="391"/>
        <end position="416"/>
    </location>
</feature>
<organism evidence="3 4">
    <name type="scientific">Trichomonas vaginalis (strain ATCC PRA-98 / G3)</name>
    <dbReference type="NCBI Taxonomy" id="412133"/>
    <lineage>
        <taxon>Eukaryota</taxon>
        <taxon>Metamonada</taxon>
        <taxon>Parabasalia</taxon>
        <taxon>Trichomonadida</taxon>
        <taxon>Trichomonadidae</taxon>
        <taxon>Trichomonas</taxon>
    </lineage>
</organism>
<keyword evidence="2" id="KW-0812">Transmembrane</keyword>
<feature type="compositionally biased region" description="Basic and acidic residues" evidence="1">
    <location>
        <begin position="371"/>
        <end position="387"/>
    </location>
</feature>